<keyword evidence="1" id="KW-0812">Transmembrane</keyword>
<reference evidence="3" key="1">
    <citation type="journal article" date="2014" name="Int. J. Syst. Evol. Microbiol.">
        <title>Complete genome sequence of Corynebacterium casei LMG S-19264T (=DSM 44701T), isolated from a smear-ripened cheese.</title>
        <authorList>
            <consortium name="US DOE Joint Genome Institute (JGI-PGF)"/>
            <person name="Walter F."/>
            <person name="Albersmeier A."/>
            <person name="Kalinowski J."/>
            <person name="Ruckert C."/>
        </authorList>
    </citation>
    <scope>NUCLEOTIDE SEQUENCE</scope>
    <source>
        <strain evidence="3">CGMCC 1.15085</strain>
    </source>
</reference>
<feature type="domain" description="Endonuclease/exonuclease/phosphatase" evidence="2">
    <location>
        <begin position="87"/>
        <end position="293"/>
    </location>
</feature>
<organism evidence="3 4">
    <name type="scientific">Flexivirga endophytica</name>
    <dbReference type="NCBI Taxonomy" id="1849103"/>
    <lineage>
        <taxon>Bacteria</taxon>
        <taxon>Bacillati</taxon>
        <taxon>Actinomycetota</taxon>
        <taxon>Actinomycetes</taxon>
        <taxon>Micrococcales</taxon>
        <taxon>Dermacoccaceae</taxon>
        <taxon>Flexivirga</taxon>
    </lineage>
</organism>
<name>A0A916WMS7_9MICO</name>
<dbReference type="Pfam" id="PF03372">
    <property type="entry name" value="Exo_endo_phos"/>
    <property type="match status" value="1"/>
</dbReference>
<gene>
    <name evidence="3" type="ORF">GCM10011492_03680</name>
</gene>
<reference evidence="3" key="2">
    <citation type="submission" date="2020-09" db="EMBL/GenBank/DDBJ databases">
        <authorList>
            <person name="Sun Q."/>
            <person name="Zhou Y."/>
        </authorList>
    </citation>
    <scope>NUCLEOTIDE SEQUENCE</scope>
    <source>
        <strain evidence="3">CGMCC 1.15085</strain>
    </source>
</reference>
<dbReference type="InterPro" id="IPR036691">
    <property type="entry name" value="Endo/exonu/phosph_ase_sf"/>
</dbReference>
<evidence type="ECO:0000256" key="1">
    <source>
        <dbReference type="SAM" id="Phobius"/>
    </source>
</evidence>
<keyword evidence="4" id="KW-1185">Reference proteome</keyword>
<dbReference type="Gene3D" id="3.60.10.10">
    <property type="entry name" value="Endonuclease/exonuclease/phosphatase"/>
    <property type="match status" value="1"/>
</dbReference>
<dbReference type="AlphaFoldDB" id="A0A916WMS7"/>
<protein>
    <recommendedName>
        <fullName evidence="2">Endonuclease/exonuclease/phosphatase domain-containing protein</fullName>
    </recommendedName>
</protein>
<feature type="transmembrane region" description="Helical" evidence="1">
    <location>
        <begin position="52"/>
        <end position="72"/>
    </location>
</feature>
<evidence type="ECO:0000313" key="3">
    <source>
        <dbReference type="EMBL" id="GGB17159.1"/>
    </source>
</evidence>
<dbReference type="GO" id="GO:0003824">
    <property type="term" value="F:catalytic activity"/>
    <property type="evidence" value="ECO:0007669"/>
    <property type="project" value="InterPro"/>
</dbReference>
<keyword evidence="1" id="KW-0472">Membrane</keyword>
<dbReference type="SUPFAM" id="SSF56219">
    <property type="entry name" value="DNase I-like"/>
    <property type="match status" value="1"/>
</dbReference>
<keyword evidence="1" id="KW-1133">Transmembrane helix</keyword>
<comment type="caution">
    <text evidence="3">The sequence shown here is derived from an EMBL/GenBank/DDBJ whole genome shotgun (WGS) entry which is preliminary data.</text>
</comment>
<dbReference type="EMBL" id="BMHI01000001">
    <property type="protein sequence ID" value="GGB17159.1"/>
    <property type="molecule type" value="Genomic_DNA"/>
</dbReference>
<proteinExistence type="predicted"/>
<dbReference type="InterPro" id="IPR005135">
    <property type="entry name" value="Endo/exonuclease/phosphatase"/>
</dbReference>
<evidence type="ECO:0000313" key="4">
    <source>
        <dbReference type="Proteomes" id="UP000636793"/>
    </source>
</evidence>
<accession>A0A916WMS7</accession>
<dbReference type="Proteomes" id="UP000636793">
    <property type="component" value="Unassembled WGS sequence"/>
</dbReference>
<feature type="transmembrane region" description="Helical" evidence="1">
    <location>
        <begin position="26"/>
        <end position="45"/>
    </location>
</feature>
<evidence type="ECO:0000259" key="2">
    <source>
        <dbReference type="Pfam" id="PF03372"/>
    </source>
</evidence>
<sequence>MLVVLQVLIGLGVAVRWLDATWQVPIVQAFFPVIGMAAVAMFVLVAALRYRVLGLCALLVAVPPLVLGMTSLHSDTVAAGPHDEVVMTINLEYGHADPARVVAAARERRVDTLVLEECTPSELRALRRHGLDDLLPHQAGSAGPGLTGTLVRSTHRVRLVAEHSAGRFAGSPDIQVVTAQGDYRLRAVHTPAPLPDIVGDWRSALRSLTAWRDRLPDDQRLVLAGDFNASSAMPGYRKLADGLTDSSRATGSGWQRTWPHGTWLPPFVQLDHVLSRGFAVVADGTVPIAGTDHLGYWARLRMQRAE</sequence>